<organism evidence="2 3">
    <name type="scientific">Paenibacillus hemerocallicola</name>
    <dbReference type="NCBI Taxonomy" id="1172614"/>
    <lineage>
        <taxon>Bacteria</taxon>
        <taxon>Bacillati</taxon>
        <taxon>Bacillota</taxon>
        <taxon>Bacilli</taxon>
        <taxon>Bacillales</taxon>
        <taxon>Paenibacillaceae</taxon>
        <taxon>Paenibacillus</taxon>
    </lineage>
</organism>
<dbReference type="Proteomes" id="UP000307943">
    <property type="component" value="Unassembled WGS sequence"/>
</dbReference>
<evidence type="ECO:0000313" key="2">
    <source>
        <dbReference type="EMBL" id="TNJ59748.1"/>
    </source>
</evidence>
<dbReference type="EMBL" id="VDCQ01000090">
    <property type="protein sequence ID" value="TNJ59748.1"/>
    <property type="molecule type" value="Genomic_DNA"/>
</dbReference>
<protein>
    <submittedName>
        <fullName evidence="2">Uncharacterized protein</fullName>
    </submittedName>
</protein>
<feature type="region of interest" description="Disordered" evidence="1">
    <location>
        <begin position="34"/>
        <end position="69"/>
    </location>
</feature>
<dbReference type="AlphaFoldDB" id="A0A5C4SXK0"/>
<feature type="compositionally biased region" description="Polar residues" evidence="1">
    <location>
        <begin position="34"/>
        <end position="46"/>
    </location>
</feature>
<dbReference type="OrthoDB" id="7593573at2"/>
<sequence length="259" mass="30501">MAAGLLQLYRLQGGRPELFLKEFLQNEMSQPVKLSNSLRSIEQQPKNPLPTPKSIKQQPEKARQQESAATKLTETSTIEQWHDYFGQMFEMYESRLRENFGAHFSELQQLAERCTATWPKALTDLYKIQLLIDLSSRIDEMYRRSQSSLYAYYYFNRLYDIAEKITERVVTVLSKADRQTIRTECADRLEETTKILHDYLCSNPQAVMNWLFSYRYIWWNLLHTPSLCDKEKVRLQRRLKGLGVPAKQLDLARLGIIHL</sequence>
<evidence type="ECO:0000313" key="3">
    <source>
        <dbReference type="Proteomes" id="UP000307943"/>
    </source>
</evidence>
<accession>A0A5C4SXK0</accession>
<evidence type="ECO:0000256" key="1">
    <source>
        <dbReference type="SAM" id="MobiDB-lite"/>
    </source>
</evidence>
<reference evidence="2 3" key="1">
    <citation type="submission" date="2019-05" db="EMBL/GenBank/DDBJ databases">
        <title>We sequenced the genome of Paenibacillus hemerocallicola KCTC 33185 for further insight into its adaptation and study the phylogeny of Paenibacillus.</title>
        <authorList>
            <person name="Narsing Rao M.P."/>
        </authorList>
    </citation>
    <scope>NUCLEOTIDE SEQUENCE [LARGE SCALE GENOMIC DNA]</scope>
    <source>
        <strain evidence="2 3">KCTC 33185</strain>
    </source>
</reference>
<keyword evidence="3" id="KW-1185">Reference proteome</keyword>
<name>A0A5C4SXK0_9BACL</name>
<proteinExistence type="predicted"/>
<gene>
    <name evidence="2" type="ORF">FE784_36875</name>
</gene>
<comment type="caution">
    <text evidence="2">The sequence shown here is derived from an EMBL/GenBank/DDBJ whole genome shotgun (WGS) entry which is preliminary data.</text>
</comment>